<evidence type="ECO:0000259" key="2">
    <source>
        <dbReference type="Pfam" id="PF13472"/>
    </source>
</evidence>
<evidence type="ECO:0000313" key="3">
    <source>
        <dbReference type="EMBL" id="SDV51473.1"/>
    </source>
</evidence>
<proteinExistence type="predicted"/>
<gene>
    <name evidence="3" type="ORF">SAMN05216551_11773</name>
</gene>
<organism evidence="3 4">
    <name type="scientific">Chitinasiproducens palmae</name>
    <dbReference type="NCBI Taxonomy" id="1770053"/>
    <lineage>
        <taxon>Bacteria</taxon>
        <taxon>Pseudomonadati</taxon>
        <taxon>Pseudomonadota</taxon>
        <taxon>Betaproteobacteria</taxon>
        <taxon>Burkholderiales</taxon>
        <taxon>Burkholderiaceae</taxon>
        <taxon>Chitinasiproducens</taxon>
    </lineage>
</organism>
<dbReference type="InterPro" id="IPR013830">
    <property type="entry name" value="SGNH_hydro"/>
</dbReference>
<reference evidence="4" key="1">
    <citation type="submission" date="2016-09" db="EMBL/GenBank/DDBJ databases">
        <authorList>
            <person name="Varghese N."/>
            <person name="Submissions S."/>
        </authorList>
    </citation>
    <scope>NUCLEOTIDE SEQUENCE [LARGE SCALE GENOMIC DNA]</scope>
    <source>
        <strain evidence="4">JS23</strain>
    </source>
</reference>
<keyword evidence="4" id="KW-1185">Reference proteome</keyword>
<dbReference type="SUPFAM" id="SSF52266">
    <property type="entry name" value="SGNH hydrolase"/>
    <property type="match status" value="1"/>
</dbReference>
<feature type="domain" description="SGNH hydrolase-type esterase" evidence="2">
    <location>
        <begin position="92"/>
        <end position="253"/>
    </location>
</feature>
<dbReference type="PANTHER" id="PTHR30383">
    <property type="entry name" value="THIOESTERASE 1/PROTEASE 1/LYSOPHOSPHOLIPASE L1"/>
    <property type="match status" value="1"/>
</dbReference>
<dbReference type="AlphaFoldDB" id="A0A1H2PVY4"/>
<protein>
    <submittedName>
        <fullName evidence="3">Acyl-CoA thioesterase-1</fullName>
    </submittedName>
</protein>
<dbReference type="InterPro" id="IPR036514">
    <property type="entry name" value="SGNH_hydro_sf"/>
</dbReference>
<dbReference type="Proteomes" id="UP000243719">
    <property type="component" value="Unassembled WGS sequence"/>
</dbReference>
<dbReference type="Pfam" id="PF13472">
    <property type="entry name" value="Lipase_GDSL_2"/>
    <property type="match status" value="1"/>
</dbReference>
<evidence type="ECO:0000313" key="4">
    <source>
        <dbReference type="Proteomes" id="UP000243719"/>
    </source>
</evidence>
<dbReference type="Gene3D" id="3.40.50.1110">
    <property type="entry name" value="SGNH hydrolase"/>
    <property type="match status" value="1"/>
</dbReference>
<dbReference type="InterPro" id="IPR051532">
    <property type="entry name" value="Ester_Hydrolysis_Enzymes"/>
</dbReference>
<name>A0A1H2PVY4_9BURK</name>
<accession>A0A1H2PVY4</accession>
<feature type="region of interest" description="Disordered" evidence="1">
    <location>
        <begin position="1"/>
        <end position="34"/>
    </location>
</feature>
<evidence type="ECO:0000256" key="1">
    <source>
        <dbReference type="SAM" id="MobiDB-lite"/>
    </source>
</evidence>
<dbReference type="GO" id="GO:0004622">
    <property type="term" value="F:phosphatidylcholine lysophospholipase activity"/>
    <property type="evidence" value="ECO:0007669"/>
    <property type="project" value="TreeGrafter"/>
</dbReference>
<dbReference type="STRING" id="1770053.SAMN05216551_11773"/>
<dbReference type="EMBL" id="FNLO01000017">
    <property type="protein sequence ID" value="SDV51473.1"/>
    <property type="molecule type" value="Genomic_DNA"/>
</dbReference>
<sequence length="271" mass="28330">MLGTDRLDRSSTGSAARLRRSGGPSASRESAQGSRAGRLLRRGVLLGLLAAPWLAPAANAVPSAAAPAATAAPAKVATPNTATPNATTTVLVVGDSLSAEYGLPRGTGWVALLSRRLAEQHSDYSVRNASISGDTTSGGRARLAALLARERPAVVILELGGNDALRGVPLATSRNNLAAMIEASQRAGARVVLVGMQIPPNYGPTYARDFSSMYPALAKEKAVMLVPFLLEGMADDPTMFQPDQIHPTVAAQARLLDNVWPVLRPLLKAKR</sequence>
<dbReference type="PANTHER" id="PTHR30383:SF24">
    <property type="entry name" value="THIOESTERASE 1_PROTEASE 1_LYSOPHOSPHOLIPASE L1"/>
    <property type="match status" value="1"/>
</dbReference>
<dbReference type="CDD" id="cd01822">
    <property type="entry name" value="Lysophospholipase_L1_like"/>
    <property type="match status" value="1"/>
</dbReference>